<feature type="compositionally biased region" description="Polar residues" evidence="1">
    <location>
        <begin position="458"/>
        <end position="468"/>
    </location>
</feature>
<feature type="domain" description="CRAL-TRIO" evidence="2">
    <location>
        <begin position="46"/>
        <end position="175"/>
    </location>
</feature>
<dbReference type="InterPro" id="IPR001251">
    <property type="entry name" value="CRAL-TRIO_dom"/>
</dbReference>
<dbReference type="Proteomes" id="UP000094565">
    <property type="component" value="Chromosome 4"/>
</dbReference>
<proteinExistence type="predicted"/>
<accession>A0A1B2JJ88</accession>
<feature type="region of interest" description="Disordered" evidence="1">
    <location>
        <begin position="449"/>
        <end position="529"/>
    </location>
</feature>
<evidence type="ECO:0000313" key="3">
    <source>
        <dbReference type="EMBL" id="ANZ78100.1"/>
    </source>
</evidence>
<name>A0A1B2JJ88_PICPA</name>
<gene>
    <name evidence="3" type="primary">ECM25</name>
    <name evidence="3" type="ORF">ATY40_BA7504443</name>
</gene>
<feature type="compositionally biased region" description="Basic and acidic residues" evidence="1">
    <location>
        <begin position="484"/>
        <end position="495"/>
    </location>
</feature>
<sequence>MAFDFDRIFYATNVNDGVDGPDIYAFDSTSIPKRILDNWIQGDSDEETNAFLSQLMAYIPENCPFSLLVFSAGLHQSYNDLIEMEYESHVNDKFKLYKRQLSPILPVRLFKLFKLVPENKKNQLKRVYIIHETWLTKNIFDIWKTDIEFVHIENLSQLAQYDLDISKIVISLPNYIIDRHITESSRINVLNKLESIGFSAPLIADENDSLRYFSKIYNNMIAFLTNPELSITFTNKDWAQIVNPEGLLPKTFVNIEVLYHAIRRNQCLDLRDWSFVEHYLILSNFIIQLSNKSHPLIPVDVLLEYTSIHTIDELNSVLHRVLIYRHESPISGTQYNNKYLLIKVLNLLHYLTLKLEQDLNHVNTSICRKTRLKLFLSFTKVFYNEKGCETENDFDQAFDNMFKFISNLLQNWDHILININGKLKVPFVQITKLIDIQEMKEFNMYMNQQPAAPEESSPILNKSGTKLSNPKLRKASPSVSPLPHRNEQESIDDFKLPSQNSWSDSEKASLPMCEFPEPSKKNTSSSRFPHYSTEKLDDFELQPLTLRPEAKVAERNENFTTIKPSQLKYPAKIRQTDKDTEVLRQMELENNSKFLAIASGKKLRGERVSKLTGIYEKKYLEFMGYQNNEV</sequence>
<reference evidence="3 4" key="1">
    <citation type="submission" date="2016-02" db="EMBL/GenBank/DDBJ databases">
        <title>Comparative genomic and transcriptomic foundation for Pichia pastoris.</title>
        <authorList>
            <person name="Love K.R."/>
            <person name="Shah K.A."/>
            <person name="Whittaker C.A."/>
            <person name="Wu J."/>
            <person name="Bartlett M.C."/>
            <person name="Ma D."/>
            <person name="Leeson R.L."/>
            <person name="Priest M."/>
            <person name="Young S.K."/>
            <person name="Love J.C."/>
        </authorList>
    </citation>
    <scope>NUCLEOTIDE SEQUENCE [LARGE SCALE GENOMIC DNA]</scope>
    <source>
        <strain evidence="3 4">ATCC 28485</strain>
    </source>
</reference>
<protein>
    <submittedName>
        <fullName evidence="3">BA75_04443T0</fullName>
    </submittedName>
</protein>
<evidence type="ECO:0000256" key="1">
    <source>
        <dbReference type="SAM" id="MobiDB-lite"/>
    </source>
</evidence>
<keyword evidence="4" id="KW-1185">Reference proteome</keyword>
<dbReference type="EMBL" id="CP014587">
    <property type="protein sequence ID" value="ANZ78100.1"/>
    <property type="molecule type" value="Genomic_DNA"/>
</dbReference>
<evidence type="ECO:0000259" key="2">
    <source>
        <dbReference type="Pfam" id="PF13716"/>
    </source>
</evidence>
<evidence type="ECO:0000313" key="4">
    <source>
        <dbReference type="Proteomes" id="UP000094565"/>
    </source>
</evidence>
<organism evidence="3 4">
    <name type="scientific">Komagataella pastoris</name>
    <name type="common">Yeast</name>
    <name type="synonym">Pichia pastoris</name>
    <dbReference type="NCBI Taxonomy" id="4922"/>
    <lineage>
        <taxon>Eukaryota</taxon>
        <taxon>Fungi</taxon>
        <taxon>Dikarya</taxon>
        <taxon>Ascomycota</taxon>
        <taxon>Saccharomycotina</taxon>
        <taxon>Pichiomycetes</taxon>
        <taxon>Pichiales</taxon>
        <taxon>Pichiaceae</taxon>
        <taxon>Komagataella</taxon>
    </lineage>
</organism>
<dbReference type="OrthoDB" id="410651at2759"/>
<dbReference type="AlphaFoldDB" id="A0A1B2JJ88"/>
<dbReference type="Pfam" id="PF13716">
    <property type="entry name" value="CRAL_TRIO_2"/>
    <property type="match status" value="1"/>
</dbReference>